<keyword evidence="8 16" id="KW-1133">Transmembrane helix</keyword>
<evidence type="ECO:0000256" key="10">
    <source>
        <dbReference type="ARBA" id="ARBA00023004"/>
    </source>
</evidence>
<evidence type="ECO:0000313" key="17">
    <source>
        <dbReference type="EMBL" id="PWZ07697.1"/>
    </source>
</evidence>
<organism evidence="17 18">
    <name type="scientific">Zea mays</name>
    <name type="common">Maize</name>
    <dbReference type="NCBI Taxonomy" id="4577"/>
    <lineage>
        <taxon>Eukaryota</taxon>
        <taxon>Viridiplantae</taxon>
        <taxon>Streptophyta</taxon>
        <taxon>Embryophyta</taxon>
        <taxon>Tracheophyta</taxon>
        <taxon>Spermatophyta</taxon>
        <taxon>Magnoliopsida</taxon>
        <taxon>Liliopsida</taxon>
        <taxon>Poales</taxon>
        <taxon>Poaceae</taxon>
        <taxon>PACMAD clade</taxon>
        <taxon>Panicoideae</taxon>
        <taxon>Andropogonodae</taxon>
        <taxon>Andropogoneae</taxon>
        <taxon>Tripsacinae</taxon>
        <taxon>Zea</taxon>
    </lineage>
</organism>
<proteinExistence type="inferred from homology"/>
<evidence type="ECO:0000256" key="7">
    <source>
        <dbReference type="ARBA" id="ARBA00022723"/>
    </source>
</evidence>
<evidence type="ECO:0000256" key="13">
    <source>
        <dbReference type="ARBA" id="ARBA00023241"/>
    </source>
</evidence>
<keyword evidence="6 16" id="KW-0812">Transmembrane</keyword>
<dbReference type="FunFam" id="1.10.630.10:FF:000019">
    <property type="entry name" value="Cytochrome P450 family protein"/>
    <property type="match status" value="1"/>
</dbReference>
<evidence type="ECO:0000256" key="14">
    <source>
        <dbReference type="PIRSR" id="PIRSR602401-1"/>
    </source>
</evidence>
<gene>
    <name evidence="17" type="primary">CYP93A3_1</name>
    <name evidence="17" type="ORF">Zm00014a_019067</name>
</gene>
<dbReference type="PANTHER" id="PTHR47944">
    <property type="entry name" value="CYTOCHROME P450 98A9"/>
    <property type="match status" value="1"/>
</dbReference>
<comment type="pathway">
    <text evidence="3">Secondary metabolite biosynthesis; flavonoid biosynthesis.</text>
</comment>
<dbReference type="Proteomes" id="UP000251960">
    <property type="component" value="Chromosome 9"/>
</dbReference>
<reference evidence="17 18" key="1">
    <citation type="journal article" date="2018" name="Nat. Genet.">
        <title>Extensive intraspecific gene order and gene structural variations between Mo17 and other maize genomes.</title>
        <authorList>
            <person name="Sun S."/>
            <person name="Zhou Y."/>
            <person name="Chen J."/>
            <person name="Shi J."/>
            <person name="Zhao H."/>
            <person name="Zhao H."/>
            <person name="Song W."/>
            <person name="Zhang M."/>
            <person name="Cui Y."/>
            <person name="Dong X."/>
            <person name="Liu H."/>
            <person name="Ma X."/>
            <person name="Jiao Y."/>
            <person name="Wang B."/>
            <person name="Wei X."/>
            <person name="Stein J.C."/>
            <person name="Glaubitz J.C."/>
            <person name="Lu F."/>
            <person name="Yu G."/>
            <person name="Liang C."/>
            <person name="Fengler K."/>
            <person name="Li B."/>
            <person name="Rafalski A."/>
            <person name="Schnable P.S."/>
            <person name="Ware D.H."/>
            <person name="Buckler E.S."/>
            <person name="Lai J."/>
        </authorList>
    </citation>
    <scope>NUCLEOTIDE SEQUENCE [LARGE SCALE GENOMIC DNA]</scope>
    <source>
        <strain evidence="18">cv. Missouri 17</strain>
        <tissue evidence="17">Seedling</tissue>
    </source>
</reference>
<name>A0A3L6DHL9_MAIZE</name>
<sequence length="539" mass="58891">MEVVTARELINPTGLPILLLVAGLTVFFVLRRRSSGGLRLPPSPFALPVLGHLHLLAPLPHQALHRLAARHGPLLYLRLGSMPAIAACSPDAAREVLKTHEAAFLDRPKPTAVHRLTYGGQDFSFSPYGPYWRFMKRACVHELLAGRTLERLRHVRREEVSRLVGSLSRSACDGAAVDVDAVLMGVTGDIISRMVMSRRWTGDDSTTEEMRSLVAETAELTGTFNLQDYIGMFKHWDVQGLGKRIDAVHRKFDAMMERILTARDAERRCRRKASADGAGEGDKKDLLDMLFDMHEDEGAEMRLTRDNIKAFMLDIFAAGTDTTTITLEWALSELINNPAVLRRAQAELDAAVGASRLADESDIPRLPYLQAIAKETLRLHPTGPLVVRRSMAPCNVSGYDVPAGATVFVNVWAIGRDPASWAPDPLAFRPERFLEEEGGGESAGLDVRGQHFHLLPFGSGRRICPGASLAMLVVQAALAAMLQCFEWTPVGGAPVDMEEGPGLTLPRKRPLVCTVKARVHPLPVPAAAANNGVEETAGV</sequence>
<keyword evidence="9 15" id="KW-0560">Oxidoreductase</keyword>
<comment type="similarity">
    <text evidence="4 15">Belongs to the cytochrome P450 family.</text>
</comment>
<dbReference type="GO" id="GO:0005506">
    <property type="term" value="F:iron ion binding"/>
    <property type="evidence" value="ECO:0007669"/>
    <property type="project" value="InterPro"/>
</dbReference>
<dbReference type="AlphaFoldDB" id="A0A3L6DHL9"/>
<feature type="transmembrane region" description="Helical" evidence="16">
    <location>
        <begin position="12"/>
        <end position="30"/>
    </location>
</feature>
<dbReference type="PROSITE" id="PS00086">
    <property type="entry name" value="CYTOCHROME_P450"/>
    <property type="match status" value="1"/>
</dbReference>
<dbReference type="InterPro" id="IPR002401">
    <property type="entry name" value="Cyt_P450_E_grp-I"/>
</dbReference>
<dbReference type="GO" id="GO:0016020">
    <property type="term" value="C:membrane"/>
    <property type="evidence" value="ECO:0007669"/>
    <property type="project" value="UniProtKB-SubCell"/>
</dbReference>
<evidence type="ECO:0000256" key="3">
    <source>
        <dbReference type="ARBA" id="ARBA00004966"/>
    </source>
</evidence>
<evidence type="ECO:0000256" key="1">
    <source>
        <dbReference type="ARBA" id="ARBA00001971"/>
    </source>
</evidence>
<dbReference type="PANTHER" id="PTHR47944:SF17">
    <property type="entry name" value="3,9-DIHYDROXYPTEROCARPAN 6A-MONOOXYGENASE"/>
    <property type="match status" value="1"/>
</dbReference>
<dbReference type="PRINTS" id="PR00385">
    <property type="entry name" value="P450"/>
</dbReference>
<accession>A0A3L6DHL9</accession>
<evidence type="ECO:0000313" key="18">
    <source>
        <dbReference type="Proteomes" id="UP000251960"/>
    </source>
</evidence>
<protein>
    <submittedName>
        <fullName evidence="17">Cytochrome P450 93A3</fullName>
    </submittedName>
</protein>
<dbReference type="GO" id="GO:0020037">
    <property type="term" value="F:heme binding"/>
    <property type="evidence" value="ECO:0007669"/>
    <property type="project" value="InterPro"/>
</dbReference>
<evidence type="ECO:0000256" key="11">
    <source>
        <dbReference type="ARBA" id="ARBA00023033"/>
    </source>
</evidence>
<evidence type="ECO:0000256" key="5">
    <source>
        <dbReference type="ARBA" id="ARBA00022617"/>
    </source>
</evidence>
<comment type="caution">
    <text evidence="17">The sequence shown here is derived from an EMBL/GenBank/DDBJ whole genome shotgun (WGS) entry which is preliminary data.</text>
</comment>
<dbReference type="InterPro" id="IPR001128">
    <property type="entry name" value="Cyt_P450"/>
</dbReference>
<keyword evidence="10 14" id="KW-0408">Iron</keyword>
<dbReference type="EMBL" id="NCVQ01000010">
    <property type="protein sequence ID" value="PWZ07697.1"/>
    <property type="molecule type" value="Genomic_DNA"/>
</dbReference>
<evidence type="ECO:0000256" key="8">
    <source>
        <dbReference type="ARBA" id="ARBA00022989"/>
    </source>
</evidence>
<dbReference type="InterPro" id="IPR017972">
    <property type="entry name" value="Cyt_P450_CS"/>
</dbReference>
<evidence type="ECO:0000256" key="4">
    <source>
        <dbReference type="ARBA" id="ARBA00010617"/>
    </source>
</evidence>
<dbReference type="GO" id="GO:0016705">
    <property type="term" value="F:oxidoreductase activity, acting on paired donors, with incorporation or reduction of molecular oxygen"/>
    <property type="evidence" value="ECO:0007669"/>
    <property type="project" value="InterPro"/>
</dbReference>
<keyword evidence="13" id="KW-0284">Flavonoid biosynthesis</keyword>
<dbReference type="InterPro" id="IPR036396">
    <property type="entry name" value="Cyt_P450_sf"/>
</dbReference>
<dbReference type="CDD" id="cd20655">
    <property type="entry name" value="CYP93"/>
    <property type="match status" value="1"/>
</dbReference>
<keyword evidence="11 15" id="KW-0503">Monooxygenase</keyword>
<evidence type="ECO:0000256" key="15">
    <source>
        <dbReference type="RuleBase" id="RU000461"/>
    </source>
</evidence>
<dbReference type="GO" id="GO:0009813">
    <property type="term" value="P:flavonoid biosynthetic process"/>
    <property type="evidence" value="ECO:0007669"/>
    <property type="project" value="UniProtKB-KW"/>
</dbReference>
<keyword evidence="5 14" id="KW-0349">Heme</keyword>
<feature type="binding site" description="axial binding residue" evidence="14">
    <location>
        <position position="464"/>
    </location>
    <ligand>
        <name>heme</name>
        <dbReference type="ChEBI" id="CHEBI:30413"/>
    </ligand>
    <ligandPart>
        <name>Fe</name>
        <dbReference type="ChEBI" id="CHEBI:18248"/>
    </ligandPart>
</feature>
<dbReference type="ExpressionAtlas" id="A0A3L6DHL9">
    <property type="expression patterns" value="baseline and differential"/>
</dbReference>
<dbReference type="GO" id="GO:0004497">
    <property type="term" value="F:monooxygenase activity"/>
    <property type="evidence" value="ECO:0007669"/>
    <property type="project" value="UniProtKB-KW"/>
</dbReference>
<dbReference type="SUPFAM" id="SSF48264">
    <property type="entry name" value="Cytochrome P450"/>
    <property type="match status" value="1"/>
</dbReference>
<evidence type="ECO:0000256" key="9">
    <source>
        <dbReference type="ARBA" id="ARBA00023002"/>
    </source>
</evidence>
<comment type="subcellular location">
    <subcellularLocation>
        <location evidence="2">Membrane</location>
        <topology evidence="2">Single-pass membrane protein</topology>
    </subcellularLocation>
</comment>
<dbReference type="Pfam" id="PF00067">
    <property type="entry name" value="p450"/>
    <property type="match status" value="1"/>
</dbReference>
<evidence type="ECO:0000256" key="2">
    <source>
        <dbReference type="ARBA" id="ARBA00004167"/>
    </source>
</evidence>
<dbReference type="Gene3D" id="1.10.630.10">
    <property type="entry name" value="Cytochrome P450"/>
    <property type="match status" value="1"/>
</dbReference>
<evidence type="ECO:0000256" key="12">
    <source>
        <dbReference type="ARBA" id="ARBA00023136"/>
    </source>
</evidence>
<evidence type="ECO:0000256" key="6">
    <source>
        <dbReference type="ARBA" id="ARBA00022692"/>
    </source>
</evidence>
<evidence type="ECO:0000256" key="16">
    <source>
        <dbReference type="SAM" id="Phobius"/>
    </source>
</evidence>
<dbReference type="PRINTS" id="PR00463">
    <property type="entry name" value="EP450I"/>
</dbReference>
<keyword evidence="12 16" id="KW-0472">Membrane</keyword>
<keyword evidence="7 14" id="KW-0479">Metal-binding</keyword>
<comment type="cofactor">
    <cofactor evidence="1 14">
        <name>heme</name>
        <dbReference type="ChEBI" id="CHEBI:30413"/>
    </cofactor>
</comment>